<evidence type="ECO:0000259" key="14">
    <source>
        <dbReference type="PROSITE" id="PS50109"/>
    </source>
</evidence>
<keyword evidence="11" id="KW-0175">Coiled coil</keyword>
<dbReference type="KEGG" id="nao:Y958_28260"/>
<keyword evidence="6" id="KW-0547">Nucleotide-binding</keyword>
<dbReference type="PROSITE" id="PS50109">
    <property type="entry name" value="HIS_KIN"/>
    <property type="match status" value="1"/>
</dbReference>
<dbReference type="InterPro" id="IPR013656">
    <property type="entry name" value="PAS_4"/>
</dbReference>
<dbReference type="PROSITE" id="PS50112">
    <property type="entry name" value="PAS"/>
    <property type="match status" value="1"/>
</dbReference>
<keyword evidence="8" id="KW-0067">ATP-binding</keyword>
<dbReference type="InterPro" id="IPR003660">
    <property type="entry name" value="HAMP_dom"/>
</dbReference>
<gene>
    <name evidence="18" type="ORF">Y958_28260</name>
</gene>
<dbReference type="InterPro" id="IPR011006">
    <property type="entry name" value="CheY-like_superfamily"/>
</dbReference>
<dbReference type="InterPro" id="IPR001789">
    <property type="entry name" value="Sig_transdc_resp-reg_receiver"/>
</dbReference>
<evidence type="ECO:0000256" key="8">
    <source>
        <dbReference type="ARBA" id="ARBA00022840"/>
    </source>
</evidence>
<dbReference type="PROSITE" id="PS50885">
    <property type="entry name" value="HAMP"/>
    <property type="match status" value="1"/>
</dbReference>
<dbReference type="InterPro" id="IPR003594">
    <property type="entry name" value="HATPase_dom"/>
</dbReference>
<dbReference type="SUPFAM" id="SSF52172">
    <property type="entry name" value="CheY-like"/>
    <property type="match status" value="1"/>
</dbReference>
<dbReference type="SMART" id="SM00304">
    <property type="entry name" value="HAMP"/>
    <property type="match status" value="1"/>
</dbReference>
<dbReference type="SUPFAM" id="SSF47384">
    <property type="entry name" value="Homodimeric domain of signal transducing histidine kinase"/>
    <property type="match status" value="1"/>
</dbReference>
<dbReference type="PRINTS" id="PR00344">
    <property type="entry name" value="BCTRLSENSOR"/>
</dbReference>
<accession>A0A248K2U2</accession>
<evidence type="ECO:0000256" key="4">
    <source>
        <dbReference type="ARBA" id="ARBA00022553"/>
    </source>
</evidence>
<dbReference type="Pfam" id="PF02518">
    <property type="entry name" value="HATPase_c"/>
    <property type="match status" value="1"/>
</dbReference>
<dbReference type="SUPFAM" id="SSF55874">
    <property type="entry name" value="ATPase domain of HSP90 chaperone/DNA topoisomerase II/histidine kinase"/>
    <property type="match status" value="1"/>
</dbReference>
<dbReference type="InterPro" id="IPR004358">
    <property type="entry name" value="Sig_transdc_His_kin-like_C"/>
</dbReference>
<keyword evidence="5" id="KW-0808">Transferase</keyword>
<dbReference type="Gene3D" id="3.40.50.2300">
    <property type="match status" value="1"/>
</dbReference>
<keyword evidence="7" id="KW-0418">Kinase</keyword>
<dbReference type="InterPro" id="IPR003661">
    <property type="entry name" value="HisK_dim/P_dom"/>
</dbReference>
<evidence type="ECO:0000256" key="2">
    <source>
        <dbReference type="ARBA" id="ARBA00004370"/>
    </source>
</evidence>
<feature type="domain" description="PAS" evidence="16">
    <location>
        <begin position="414"/>
        <end position="474"/>
    </location>
</feature>
<keyword evidence="13" id="KW-0472">Membrane</keyword>
<dbReference type="SMART" id="SM00448">
    <property type="entry name" value="REC"/>
    <property type="match status" value="1"/>
</dbReference>
<evidence type="ECO:0000256" key="5">
    <source>
        <dbReference type="ARBA" id="ARBA00022679"/>
    </source>
</evidence>
<feature type="region of interest" description="Disordered" evidence="12">
    <location>
        <begin position="795"/>
        <end position="819"/>
    </location>
</feature>
<dbReference type="InterPro" id="IPR036097">
    <property type="entry name" value="HisK_dim/P_sf"/>
</dbReference>
<evidence type="ECO:0000313" key="18">
    <source>
        <dbReference type="EMBL" id="ASG24734.1"/>
    </source>
</evidence>
<feature type="coiled-coil region" evidence="11">
    <location>
        <begin position="524"/>
        <end position="551"/>
    </location>
</feature>
<feature type="domain" description="Response regulatory" evidence="15">
    <location>
        <begin position="826"/>
        <end position="942"/>
    </location>
</feature>
<keyword evidence="13" id="KW-1133">Transmembrane helix</keyword>
<dbReference type="EC" id="2.7.13.3" evidence="3"/>
<evidence type="ECO:0000256" key="11">
    <source>
        <dbReference type="SAM" id="Coils"/>
    </source>
</evidence>
<dbReference type="Pfam" id="PF00072">
    <property type="entry name" value="Response_reg"/>
    <property type="match status" value="1"/>
</dbReference>
<evidence type="ECO:0000256" key="10">
    <source>
        <dbReference type="PROSITE-ProRule" id="PRU00169"/>
    </source>
</evidence>
<dbReference type="SUPFAM" id="SSF55785">
    <property type="entry name" value="PYP-like sensor domain (PAS domain)"/>
    <property type="match status" value="1"/>
</dbReference>
<evidence type="ECO:0000313" key="19">
    <source>
        <dbReference type="Proteomes" id="UP000197153"/>
    </source>
</evidence>
<evidence type="ECO:0000259" key="17">
    <source>
        <dbReference type="PROSITE" id="PS50885"/>
    </source>
</evidence>
<reference evidence="18 19" key="1">
    <citation type="submission" date="2017-06" db="EMBL/GenBank/DDBJ databases">
        <title>Complete genome sequence of Nitrospirillum amazonense strain CBAmC, an endophytic nitrogen-fixing and plant growth-promoting bacterium, isolated from sugarcane.</title>
        <authorList>
            <person name="Schwab S."/>
            <person name="dos Santos Teixeira K.R."/>
            <person name="Simoes Araujo J.L."/>
            <person name="Soares Vidal M."/>
            <person name="Borges de Freitas H.R."/>
            <person name="Rivello Crivelaro A.L."/>
            <person name="Bueno de Camargo Nunes A."/>
            <person name="dos Santos C.M."/>
            <person name="Palmeira da Silva Rosa D."/>
            <person name="da Silva Padilha D."/>
            <person name="da Silva E."/>
            <person name="Araujo Terra L."/>
            <person name="Soares Mendes V."/>
            <person name="Farinelli L."/>
            <person name="Magalhaes Cruz L."/>
            <person name="Baldani J.I."/>
        </authorList>
    </citation>
    <scope>NUCLEOTIDE SEQUENCE [LARGE SCALE GENOMIC DNA]</scope>
    <source>
        <strain evidence="18 19">CBAmC</strain>
    </source>
</reference>
<comment type="subcellular location">
    <subcellularLocation>
        <location evidence="2">Membrane</location>
    </subcellularLocation>
</comment>
<dbReference type="Proteomes" id="UP000197153">
    <property type="component" value="Chromosome 3"/>
</dbReference>
<evidence type="ECO:0000259" key="16">
    <source>
        <dbReference type="PROSITE" id="PS50112"/>
    </source>
</evidence>
<comment type="catalytic activity">
    <reaction evidence="1">
        <text>ATP + protein L-histidine = ADP + protein N-phospho-L-histidine.</text>
        <dbReference type="EC" id="2.7.13.3"/>
    </reaction>
</comment>
<keyword evidence="19" id="KW-1185">Reference proteome</keyword>
<feature type="transmembrane region" description="Helical" evidence="13">
    <location>
        <begin position="335"/>
        <end position="359"/>
    </location>
</feature>
<keyword evidence="13" id="KW-0812">Transmembrane</keyword>
<dbReference type="Pfam" id="PF00512">
    <property type="entry name" value="HisKA"/>
    <property type="match status" value="1"/>
</dbReference>
<feature type="transmembrane region" description="Helical" evidence="13">
    <location>
        <begin position="12"/>
        <end position="36"/>
    </location>
</feature>
<dbReference type="CDD" id="cd00082">
    <property type="entry name" value="HisKA"/>
    <property type="match status" value="1"/>
</dbReference>
<protein>
    <recommendedName>
        <fullName evidence="3">histidine kinase</fullName>
        <ecNumber evidence="3">2.7.13.3</ecNumber>
    </recommendedName>
</protein>
<evidence type="ECO:0000256" key="9">
    <source>
        <dbReference type="ARBA" id="ARBA00023012"/>
    </source>
</evidence>
<dbReference type="EMBL" id="CP022112">
    <property type="protein sequence ID" value="ASG24734.1"/>
    <property type="molecule type" value="Genomic_DNA"/>
</dbReference>
<dbReference type="Pfam" id="PF08448">
    <property type="entry name" value="PAS_4"/>
    <property type="match status" value="1"/>
</dbReference>
<evidence type="ECO:0000256" key="6">
    <source>
        <dbReference type="ARBA" id="ARBA00022741"/>
    </source>
</evidence>
<dbReference type="InterPro" id="IPR036890">
    <property type="entry name" value="HATPase_C_sf"/>
</dbReference>
<evidence type="ECO:0000256" key="12">
    <source>
        <dbReference type="SAM" id="MobiDB-lite"/>
    </source>
</evidence>
<dbReference type="SMART" id="SM00387">
    <property type="entry name" value="HATPase_c"/>
    <property type="match status" value="1"/>
</dbReference>
<dbReference type="PROSITE" id="PS50110">
    <property type="entry name" value="RESPONSE_REGULATORY"/>
    <property type="match status" value="1"/>
</dbReference>
<organism evidence="18 19">
    <name type="scientific">Nitrospirillum viridazoti CBAmc</name>
    <dbReference type="NCBI Taxonomy" id="1441467"/>
    <lineage>
        <taxon>Bacteria</taxon>
        <taxon>Pseudomonadati</taxon>
        <taxon>Pseudomonadota</taxon>
        <taxon>Alphaproteobacteria</taxon>
        <taxon>Rhodospirillales</taxon>
        <taxon>Azospirillaceae</taxon>
        <taxon>Nitrospirillum</taxon>
        <taxon>Nitrospirillum viridazoti</taxon>
    </lineage>
</organism>
<dbReference type="CDD" id="cd12913">
    <property type="entry name" value="PDC1_MCP_like"/>
    <property type="match status" value="1"/>
</dbReference>
<dbReference type="PANTHER" id="PTHR43065">
    <property type="entry name" value="SENSOR HISTIDINE KINASE"/>
    <property type="match status" value="1"/>
</dbReference>
<dbReference type="AlphaFoldDB" id="A0A248K2U2"/>
<proteinExistence type="predicted"/>
<dbReference type="InterPro" id="IPR000014">
    <property type="entry name" value="PAS"/>
</dbReference>
<evidence type="ECO:0000256" key="1">
    <source>
        <dbReference type="ARBA" id="ARBA00000085"/>
    </source>
</evidence>
<evidence type="ECO:0000256" key="7">
    <source>
        <dbReference type="ARBA" id="ARBA00022777"/>
    </source>
</evidence>
<dbReference type="InterPro" id="IPR005467">
    <property type="entry name" value="His_kinase_dom"/>
</dbReference>
<name>A0A248K2U2_9PROT</name>
<dbReference type="PANTHER" id="PTHR43065:SF46">
    <property type="entry name" value="C4-DICARBOXYLATE TRANSPORT SENSOR PROTEIN DCTB"/>
    <property type="match status" value="1"/>
</dbReference>
<dbReference type="Gene3D" id="3.30.450.20">
    <property type="entry name" value="PAS domain"/>
    <property type="match status" value="2"/>
</dbReference>
<dbReference type="GO" id="GO:0016020">
    <property type="term" value="C:membrane"/>
    <property type="evidence" value="ECO:0007669"/>
    <property type="project" value="UniProtKB-SubCell"/>
</dbReference>
<feature type="domain" description="HAMP" evidence="17">
    <location>
        <begin position="357"/>
        <end position="410"/>
    </location>
</feature>
<dbReference type="InterPro" id="IPR035965">
    <property type="entry name" value="PAS-like_dom_sf"/>
</dbReference>
<evidence type="ECO:0000256" key="13">
    <source>
        <dbReference type="SAM" id="Phobius"/>
    </source>
</evidence>
<dbReference type="CDD" id="cd00156">
    <property type="entry name" value="REC"/>
    <property type="match status" value="1"/>
</dbReference>
<dbReference type="Gene3D" id="1.10.287.130">
    <property type="match status" value="1"/>
</dbReference>
<dbReference type="SMART" id="SM00388">
    <property type="entry name" value="HisKA"/>
    <property type="match status" value="1"/>
</dbReference>
<keyword evidence="4 10" id="KW-0597">Phosphoprotein</keyword>
<dbReference type="Gene3D" id="6.10.340.10">
    <property type="match status" value="1"/>
</dbReference>
<dbReference type="Gene3D" id="3.30.565.10">
    <property type="entry name" value="Histidine kinase-like ATPase, C-terminal domain"/>
    <property type="match status" value="1"/>
</dbReference>
<dbReference type="GO" id="GO:0005524">
    <property type="term" value="F:ATP binding"/>
    <property type="evidence" value="ECO:0007669"/>
    <property type="project" value="UniProtKB-KW"/>
</dbReference>
<sequence>MDPRMIRFSLPMRLLLVILPAAGVMLGGMILVTLHLSQRVVERFINDYGRDTAQREALAISAGIQEEMTLAEGAARLVSALAATREREGVPPTLADRRQITEYLRQAAALHPEAVGIWFFAEPDALGPDGAALAAQDPLVGMAGTGRYALYATSQEGAVRLQSPPADFDAQDYYTRAQRSHRLTILPVHIFPIQGVPTTLVSHAFPAMVGDRLIGVAGVDLDQRQRAHIYEGHHPFGAPIAIINTFGVWGYHPDPARLGSAATFGDGPDYQFTPGERVFVNQAQPYSLERRLPDGSRLRRFTWPVDLFPGEGRRLLVMDVPLDRLARPFAGIRTAILMAGLLCALLLSGLMVLAVRLIVARPLQRLQAGVDGLKRGEYDRTLPDQNCPDVIGDLARGLEDFRQTLVERDHLRRDLQRVAACIEVAHDAIYMMSRDYTVLYANGQALTLVGVTDGETLLGKRISQFVTPETAATLAGLRQQIAASLAHTGVWTGRVDNWTTLTGHRIEAVEFTASNDAGGDILVVARDVSERDRVERERQILQRQILQQDKLETVGRLAGGVAHDFNNLLGAILGYAGFLVADLPTDSPARGYADRILAVGASAKELVRQILGFARIDAGVQEVVPARAIVDDAQVVLRSTVPATTRLTCMTEEGLPPLRANQTQMMQVLMNLVINAHDARRGETGDITIRLNRGPLPFTFPDDWAVADILPAPVGAPHVVLEVTDQGTGLAPDHLSRMFEPFFTTKGQDKGTGLGLANVHSIVKAHGGGLAVASKLGAGTVICITLPSLSGPSLSGRSMAAGTAPALSSGGAATPSPLDPAPARLRVLVVDDTEAMGELLREGLTRRGHDVTVCGDPQAALTLLADQTRGYNALITDQTMPGMTGLSLIHAAKGRNPGLICVLCTGYSANVDEATARAGGADAFFIKPLSVKALIDRLDTLYGTRG</sequence>
<dbReference type="GO" id="GO:0000155">
    <property type="term" value="F:phosphorelay sensor kinase activity"/>
    <property type="evidence" value="ECO:0007669"/>
    <property type="project" value="InterPro"/>
</dbReference>
<evidence type="ECO:0000259" key="15">
    <source>
        <dbReference type="PROSITE" id="PS50110"/>
    </source>
</evidence>
<keyword evidence="9" id="KW-0902">Two-component regulatory system</keyword>
<evidence type="ECO:0000256" key="3">
    <source>
        <dbReference type="ARBA" id="ARBA00012438"/>
    </source>
</evidence>
<feature type="domain" description="Histidine kinase" evidence="14">
    <location>
        <begin position="560"/>
        <end position="790"/>
    </location>
</feature>
<feature type="modified residue" description="4-aspartylphosphate" evidence="10">
    <location>
        <position position="877"/>
    </location>
</feature>